<name>A0A0C2MC81_THEKT</name>
<keyword evidence="5 7" id="KW-1133">Transmembrane helix</keyword>
<evidence type="ECO:0000256" key="7">
    <source>
        <dbReference type="SAM" id="Phobius"/>
    </source>
</evidence>
<evidence type="ECO:0000256" key="6">
    <source>
        <dbReference type="ARBA" id="ARBA00023136"/>
    </source>
</evidence>
<dbReference type="OMA" id="NGRNTAC"/>
<evidence type="ECO:0000256" key="1">
    <source>
        <dbReference type="ARBA" id="ARBA00004479"/>
    </source>
</evidence>
<comment type="subcellular location">
    <subcellularLocation>
        <location evidence="1">Membrane</location>
        <topology evidence="1">Single-pass type I membrane protein</topology>
    </subcellularLocation>
</comment>
<comment type="caution">
    <text evidence="9">The sequence shown here is derived from an EMBL/GenBank/DDBJ whole genome shotgun (WGS) entry which is preliminary data.</text>
</comment>
<keyword evidence="10" id="KW-1185">Reference proteome</keyword>
<evidence type="ECO:0000313" key="10">
    <source>
        <dbReference type="Proteomes" id="UP000031668"/>
    </source>
</evidence>
<dbReference type="PANTHER" id="PTHR22811">
    <property type="entry name" value="TRANSMEMBRANE EMP24 DOMAIN-CONTAINING PROTEIN"/>
    <property type="match status" value="1"/>
</dbReference>
<dbReference type="InterPro" id="IPR015720">
    <property type="entry name" value="Emp24-like"/>
</dbReference>
<dbReference type="GO" id="GO:0016020">
    <property type="term" value="C:membrane"/>
    <property type="evidence" value="ECO:0007669"/>
    <property type="project" value="UniProtKB-SubCell"/>
</dbReference>
<dbReference type="InterPro" id="IPR009038">
    <property type="entry name" value="GOLD_dom"/>
</dbReference>
<proteinExistence type="inferred from homology"/>
<keyword evidence="4" id="KW-0732">Signal</keyword>
<organism evidence="9 10">
    <name type="scientific">Thelohanellus kitauei</name>
    <name type="common">Myxosporean</name>
    <dbReference type="NCBI Taxonomy" id="669202"/>
    <lineage>
        <taxon>Eukaryota</taxon>
        <taxon>Metazoa</taxon>
        <taxon>Cnidaria</taxon>
        <taxon>Myxozoa</taxon>
        <taxon>Myxosporea</taxon>
        <taxon>Bivalvulida</taxon>
        <taxon>Platysporina</taxon>
        <taxon>Myxobolidae</taxon>
        <taxon>Thelohanellus</taxon>
    </lineage>
</organism>
<comment type="similarity">
    <text evidence="2">Belongs to the EMP24/GP25L family.</text>
</comment>
<protein>
    <submittedName>
        <fullName evidence="9">Transmembrane emp24 domain-containing protein 9</fullName>
    </submittedName>
</protein>
<accession>A0A0C2MC81</accession>
<dbReference type="Proteomes" id="UP000031668">
    <property type="component" value="Unassembled WGS sequence"/>
</dbReference>
<dbReference type="Pfam" id="PF01105">
    <property type="entry name" value="EMP24_GP25L"/>
    <property type="match status" value="1"/>
</dbReference>
<evidence type="ECO:0000256" key="5">
    <source>
        <dbReference type="ARBA" id="ARBA00022989"/>
    </source>
</evidence>
<gene>
    <name evidence="9" type="ORF">RF11_05561</name>
</gene>
<sequence length="142" mass="16633">MSKSYSGSGKFGLHSDHEGSLYTVCVTTQAKFDRDVSRTVDPNFMVKLDFKTGYNSDERSEETEQNKMGHLEKRIRVLIEKTDQIIKEQSLQKRREESFRSISSRTSGRILFWAAIQIVLLFLASLWQIHHLRKFFISRKIM</sequence>
<feature type="transmembrane region" description="Helical" evidence="7">
    <location>
        <begin position="110"/>
        <end position="129"/>
    </location>
</feature>
<evidence type="ECO:0000256" key="4">
    <source>
        <dbReference type="ARBA" id="ARBA00022729"/>
    </source>
</evidence>
<evidence type="ECO:0000313" key="9">
    <source>
        <dbReference type="EMBL" id="KII61964.1"/>
    </source>
</evidence>
<evidence type="ECO:0000259" key="8">
    <source>
        <dbReference type="SMART" id="SM01190"/>
    </source>
</evidence>
<dbReference type="EMBL" id="JWZT01005172">
    <property type="protein sequence ID" value="KII61964.1"/>
    <property type="molecule type" value="Genomic_DNA"/>
</dbReference>
<evidence type="ECO:0000256" key="2">
    <source>
        <dbReference type="ARBA" id="ARBA00007104"/>
    </source>
</evidence>
<keyword evidence="3 7" id="KW-0812">Transmembrane</keyword>
<dbReference type="SMART" id="SM01190">
    <property type="entry name" value="EMP24_GP25L"/>
    <property type="match status" value="1"/>
</dbReference>
<keyword evidence="6 7" id="KW-0472">Membrane</keyword>
<dbReference type="OrthoDB" id="3427at2759"/>
<evidence type="ECO:0000256" key="3">
    <source>
        <dbReference type="ARBA" id="ARBA00022692"/>
    </source>
</evidence>
<reference evidence="9 10" key="1">
    <citation type="journal article" date="2014" name="Genome Biol. Evol.">
        <title>The genome of the myxosporean Thelohanellus kitauei shows adaptations to nutrient acquisition within its fish host.</title>
        <authorList>
            <person name="Yang Y."/>
            <person name="Xiong J."/>
            <person name="Zhou Z."/>
            <person name="Huo F."/>
            <person name="Miao W."/>
            <person name="Ran C."/>
            <person name="Liu Y."/>
            <person name="Zhang J."/>
            <person name="Feng J."/>
            <person name="Wang M."/>
            <person name="Wang M."/>
            <person name="Wang L."/>
            <person name="Yao B."/>
        </authorList>
    </citation>
    <scope>NUCLEOTIDE SEQUENCE [LARGE SCALE GENOMIC DNA]</scope>
    <source>
        <strain evidence="9">Wuqing</strain>
    </source>
</reference>
<dbReference type="AlphaFoldDB" id="A0A0C2MC81"/>
<feature type="domain" description="GOLD" evidence="8">
    <location>
        <begin position="1"/>
        <end position="137"/>
    </location>
</feature>